<dbReference type="AlphaFoldDB" id="X1K239"/>
<organism evidence="2">
    <name type="scientific">marine sediment metagenome</name>
    <dbReference type="NCBI Taxonomy" id="412755"/>
    <lineage>
        <taxon>unclassified sequences</taxon>
        <taxon>metagenomes</taxon>
        <taxon>ecological metagenomes</taxon>
    </lineage>
</organism>
<reference evidence="2" key="1">
    <citation type="journal article" date="2014" name="Front. Microbiol.">
        <title>High frequency of phylogenetically diverse reductive dehalogenase-homologous genes in deep subseafloor sedimentary metagenomes.</title>
        <authorList>
            <person name="Kawai M."/>
            <person name="Futagami T."/>
            <person name="Toyoda A."/>
            <person name="Takaki Y."/>
            <person name="Nishi S."/>
            <person name="Hori S."/>
            <person name="Arai W."/>
            <person name="Tsubouchi T."/>
            <person name="Morono Y."/>
            <person name="Uchiyama I."/>
            <person name="Ito T."/>
            <person name="Fujiyama A."/>
            <person name="Inagaki F."/>
            <person name="Takami H."/>
        </authorList>
    </citation>
    <scope>NUCLEOTIDE SEQUENCE</scope>
    <source>
        <strain evidence="2">Expedition CK06-06</strain>
    </source>
</reference>
<proteinExistence type="predicted"/>
<comment type="caution">
    <text evidence="2">The sequence shown here is derived from an EMBL/GenBank/DDBJ whole genome shotgun (WGS) entry which is preliminary data.</text>
</comment>
<dbReference type="NCBIfam" id="TIGR04183">
    <property type="entry name" value="Por_Secre_tail"/>
    <property type="match status" value="1"/>
</dbReference>
<sequence length="87" mass="9230">TSIYPNPAVDEVNISLYLPESGVIRLELYDLSGRKVMERAEGELGEGEQVTVVDTSGLQSGVYTVRVVFAGGGLGSSTDVSKLVVVR</sequence>
<name>X1K239_9ZZZZ</name>
<evidence type="ECO:0000259" key="1">
    <source>
        <dbReference type="Pfam" id="PF18962"/>
    </source>
</evidence>
<evidence type="ECO:0000313" key="2">
    <source>
        <dbReference type="EMBL" id="GAH87745.1"/>
    </source>
</evidence>
<accession>X1K239</accession>
<dbReference type="Pfam" id="PF18962">
    <property type="entry name" value="Por_Secre_tail"/>
    <property type="match status" value="1"/>
</dbReference>
<feature type="domain" description="Secretion system C-terminal sorting" evidence="1">
    <location>
        <begin position="3"/>
        <end position="68"/>
    </location>
</feature>
<feature type="non-terminal residue" evidence="2">
    <location>
        <position position="1"/>
    </location>
</feature>
<dbReference type="EMBL" id="BARU01040063">
    <property type="protein sequence ID" value="GAH87745.1"/>
    <property type="molecule type" value="Genomic_DNA"/>
</dbReference>
<dbReference type="InterPro" id="IPR026444">
    <property type="entry name" value="Secre_tail"/>
</dbReference>
<gene>
    <name evidence="2" type="ORF">S03H2_61995</name>
</gene>
<protein>
    <recommendedName>
        <fullName evidence="1">Secretion system C-terminal sorting domain-containing protein</fullName>
    </recommendedName>
</protein>